<dbReference type="InterPro" id="IPR001608">
    <property type="entry name" value="Ala_racemase_N"/>
</dbReference>
<evidence type="ECO:0000256" key="1">
    <source>
        <dbReference type="ARBA" id="ARBA00022898"/>
    </source>
</evidence>
<dbReference type="PANTHER" id="PTHR10146">
    <property type="entry name" value="PROLINE SYNTHETASE CO-TRANSCRIBED BACTERIAL HOMOLOG PROTEIN"/>
    <property type="match status" value="1"/>
</dbReference>
<dbReference type="InterPro" id="IPR029066">
    <property type="entry name" value="PLP-binding_barrel"/>
</dbReference>
<gene>
    <name evidence="6" type="ORF">DMP07_08415</name>
</gene>
<keyword evidence="7" id="KW-1185">Reference proteome</keyword>
<dbReference type="PIRSF" id="PIRSF004848">
    <property type="entry name" value="YBL036c_PLPDEIII"/>
    <property type="match status" value="1"/>
</dbReference>
<dbReference type="SUPFAM" id="SSF51419">
    <property type="entry name" value="PLP-binding barrel"/>
    <property type="match status" value="1"/>
</dbReference>
<evidence type="ECO:0000313" key="7">
    <source>
        <dbReference type="Proteomes" id="UP000267368"/>
    </source>
</evidence>
<dbReference type="OrthoDB" id="9804072at2"/>
<evidence type="ECO:0000259" key="5">
    <source>
        <dbReference type="Pfam" id="PF01168"/>
    </source>
</evidence>
<dbReference type="Gene3D" id="3.20.20.10">
    <property type="entry name" value="Alanine racemase"/>
    <property type="match status" value="1"/>
</dbReference>
<keyword evidence="1 2" id="KW-0663">Pyridoxal phosphate</keyword>
<protein>
    <recommendedName>
        <fullName evidence="2">Pyridoxal phosphate homeostasis protein</fullName>
        <shortName evidence="2">PLP homeostasis protein</shortName>
    </recommendedName>
</protein>
<proteinExistence type="inferred from homology"/>
<dbReference type="CDD" id="cd00635">
    <property type="entry name" value="PLPDE_III_YBL036c_like"/>
    <property type="match status" value="1"/>
</dbReference>
<dbReference type="Proteomes" id="UP000267368">
    <property type="component" value="Unassembled WGS sequence"/>
</dbReference>
<dbReference type="GO" id="GO:0030170">
    <property type="term" value="F:pyridoxal phosphate binding"/>
    <property type="evidence" value="ECO:0007669"/>
    <property type="project" value="UniProtKB-UniRule"/>
</dbReference>
<evidence type="ECO:0000256" key="4">
    <source>
        <dbReference type="RuleBase" id="RU004514"/>
    </source>
</evidence>
<dbReference type="Pfam" id="PF01168">
    <property type="entry name" value="Ala_racemase_N"/>
    <property type="match status" value="1"/>
</dbReference>
<dbReference type="InterPro" id="IPR011078">
    <property type="entry name" value="PyrdxlP_homeostasis"/>
</dbReference>
<evidence type="ECO:0000256" key="2">
    <source>
        <dbReference type="HAMAP-Rule" id="MF_02087"/>
    </source>
</evidence>
<dbReference type="NCBIfam" id="TIGR00044">
    <property type="entry name" value="YggS family pyridoxal phosphate-dependent enzyme"/>
    <property type="match status" value="1"/>
</dbReference>
<feature type="modified residue" description="N6-(pyridoxal phosphate)lysine" evidence="2 3">
    <location>
        <position position="35"/>
    </location>
</feature>
<evidence type="ECO:0000256" key="3">
    <source>
        <dbReference type="PIRSR" id="PIRSR004848-1"/>
    </source>
</evidence>
<dbReference type="HAMAP" id="MF_02087">
    <property type="entry name" value="PLP_homeostasis"/>
    <property type="match status" value="1"/>
</dbReference>
<dbReference type="RefSeq" id="WP_123198700.1">
    <property type="nucleotide sequence ID" value="NZ_QICB01000009.1"/>
</dbReference>
<accession>A0A3N0ADI4</accession>
<reference evidence="7" key="1">
    <citation type="submission" date="2018-05" db="EMBL/GenBank/DDBJ databases">
        <title>Genome Sequencing of selected type strains of the family Eggerthellaceae.</title>
        <authorList>
            <person name="Danylec N."/>
            <person name="Stoll D.A."/>
            <person name="Doetsch A."/>
            <person name="Huch M."/>
        </authorList>
    </citation>
    <scope>NUCLEOTIDE SEQUENCE [LARGE SCALE GENOMIC DNA]</scope>
    <source>
        <strain evidence="7">DSM 17537</strain>
    </source>
</reference>
<comment type="similarity">
    <text evidence="2 4">Belongs to the pyridoxal phosphate-binding protein YggS/PROSC family.</text>
</comment>
<comment type="caution">
    <text evidence="6">The sequence shown here is derived from an EMBL/GenBank/DDBJ whole genome shotgun (WGS) entry which is preliminary data.</text>
</comment>
<dbReference type="AlphaFoldDB" id="A0A3N0ADI4"/>
<name>A0A3N0ADI4_9ACTN</name>
<comment type="function">
    <text evidence="2">Pyridoxal 5'-phosphate (PLP)-binding protein, which is involved in PLP homeostasis.</text>
</comment>
<comment type="cofactor">
    <cofactor evidence="3">
        <name>pyridoxal 5'-phosphate</name>
        <dbReference type="ChEBI" id="CHEBI:597326"/>
    </cofactor>
</comment>
<sequence length="231" mass="25565">MTLKQRYDRIDHEVSASCEACGRSADEVTIIGVSKTVGLEAVEEAVAAGIHDFGENRPQELARKRDAFPDERWHFIGNIQSRQLSTVVGRACLIHSLCERSHAEKIDRLAAELGIVQDVLIEVNDGEENKQGVQPDELFDMLMACSKLEHVRVVGLMTMAMRGSLGDARATFSDLRILRDTMRDKLARCGVQGVDLHELSMGMSDDYLEAIPQGATMVRVGRAIFSDDYAS</sequence>
<organism evidence="6 7">
    <name type="scientific">Slackia faecicanis</name>
    <dbReference type="NCBI Taxonomy" id="255723"/>
    <lineage>
        <taxon>Bacteria</taxon>
        <taxon>Bacillati</taxon>
        <taxon>Actinomycetota</taxon>
        <taxon>Coriobacteriia</taxon>
        <taxon>Eggerthellales</taxon>
        <taxon>Eggerthellaceae</taxon>
        <taxon>Slackia</taxon>
    </lineage>
</organism>
<dbReference type="PANTHER" id="PTHR10146:SF14">
    <property type="entry name" value="PYRIDOXAL PHOSPHATE HOMEOSTASIS PROTEIN"/>
    <property type="match status" value="1"/>
</dbReference>
<feature type="domain" description="Alanine racemase N-terminal" evidence="5">
    <location>
        <begin position="24"/>
        <end position="226"/>
    </location>
</feature>
<dbReference type="EMBL" id="QICB01000009">
    <property type="protein sequence ID" value="RNL18415.1"/>
    <property type="molecule type" value="Genomic_DNA"/>
</dbReference>
<evidence type="ECO:0000313" key="6">
    <source>
        <dbReference type="EMBL" id="RNL18415.1"/>
    </source>
</evidence>